<evidence type="ECO:0000256" key="1">
    <source>
        <dbReference type="ARBA" id="ARBA00004496"/>
    </source>
</evidence>
<dbReference type="Pfam" id="PF01135">
    <property type="entry name" value="PCMT"/>
    <property type="match status" value="1"/>
</dbReference>
<sequence>MTKEGDKNYLRRGFQNETNFLRNRVVSQLVERGFIRNKKIEDAFRKVPRHIFLPGIEPQEVYSDVSIITKKIGIEPISSSTQLSLMASMLEILHLKKGMKVLEIGAGTGYNAAIMAELVGDERKIISVDIDAETVEEAQQNLAKAGYKGVTIKCADGAKGFTENAPYDRIIVTCSIRNILIPLIKQLKEDGIMVLPIWFNGTQITPALEKQRNGDLISLSATIGGLMDIRSKTFQEIQVEPSKKEAEELLICSEHPEMFPEEKIKSLLQSPHQEKELPLKEALSQRGGDFFIFLALHEKKSVELFVETDANEFAFGDSAAGIVDLENNSACLISRNNKLFIYGNLSTYRKLLSLSKRWERLKKPGVDKLQVFVFMHNQITLQKNDLIFREKFPTIVVRIL</sequence>
<protein>
    <recommendedName>
        <fullName evidence="4">Protein-L-isoaspartate O-methyltransferase</fullName>
        <ecNumber evidence="3">2.1.1.77</ecNumber>
    </recommendedName>
    <alternativeName>
        <fullName evidence="11">L-isoaspartyl protein carboxyl methyltransferase</fullName>
    </alternativeName>
    <alternativeName>
        <fullName evidence="9">Protein L-isoaspartyl methyltransferase</fullName>
    </alternativeName>
    <alternativeName>
        <fullName evidence="10">Protein-beta-aspartate methyltransferase</fullName>
    </alternativeName>
</protein>
<reference evidence="13" key="1">
    <citation type="submission" date="2017-09" db="EMBL/GenBank/DDBJ databases">
        <title>Depth-based differentiation of microbial function through sediment-hosted aquifers and enrichment of novel symbionts in the deep terrestrial subsurface.</title>
        <authorList>
            <person name="Probst A.J."/>
            <person name="Ladd B."/>
            <person name="Jarett J.K."/>
            <person name="Geller-Mcgrath D.E."/>
            <person name="Sieber C.M.K."/>
            <person name="Emerson J.B."/>
            <person name="Anantharaman K."/>
            <person name="Thomas B.C."/>
            <person name="Malmstrom R."/>
            <person name="Stieglmeier M."/>
            <person name="Klingl A."/>
            <person name="Woyke T."/>
            <person name="Ryan C.M."/>
            <person name="Banfield J.F."/>
        </authorList>
    </citation>
    <scope>NUCLEOTIDE SEQUENCE [LARGE SCALE GENOMIC DNA]</scope>
</reference>
<dbReference type="PANTHER" id="PTHR11579:SF0">
    <property type="entry name" value="PROTEIN-L-ISOASPARTATE(D-ASPARTATE) O-METHYLTRANSFERASE"/>
    <property type="match status" value="1"/>
</dbReference>
<evidence type="ECO:0000256" key="3">
    <source>
        <dbReference type="ARBA" id="ARBA00011890"/>
    </source>
</evidence>
<dbReference type="GO" id="GO:0004719">
    <property type="term" value="F:protein-L-isoaspartate (D-aspartate) O-methyltransferase activity"/>
    <property type="evidence" value="ECO:0007669"/>
    <property type="project" value="UniProtKB-EC"/>
</dbReference>
<comment type="similarity">
    <text evidence="2">Belongs to the methyltransferase superfamily. L-isoaspartyl/D-aspartyl protein methyltransferase family.</text>
</comment>
<evidence type="ECO:0000256" key="9">
    <source>
        <dbReference type="ARBA" id="ARBA00030757"/>
    </source>
</evidence>
<dbReference type="InterPro" id="IPR000682">
    <property type="entry name" value="PCMT"/>
</dbReference>
<keyword evidence="6" id="KW-0489">Methyltransferase</keyword>
<organism evidence="12 13">
    <name type="scientific">Candidatus Shapirobacteria bacterium CG_4_9_14_0_2_um_filter_39_11</name>
    <dbReference type="NCBI Taxonomy" id="1974478"/>
    <lineage>
        <taxon>Bacteria</taxon>
        <taxon>Candidatus Shapironibacteriota</taxon>
    </lineage>
</organism>
<evidence type="ECO:0000256" key="4">
    <source>
        <dbReference type="ARBA" id="ARBA00013346"/>
    </source>
</evidence>
<dbReference type="SUPFAM" id="SSF53335">
    <property type="entry name" value="S-adenosyl-L-methionine-dependent methyltransferases"/>
    <property type="match status" value="1"/>
</dbReference>
<dbReference type="Gene3D" id="3.40.50.150">
    <property type="entry name" value="Vaccinia Virus protein VP39"/>
    <property type="match status" value="1"/>
</dbReference>
<proteinExistence type="inferred from homology"/>
<evidence type="ECO:0000256" key="8">
    <source>
        <dbReference type="ARBA" id="ARBA00022691"/>
    </source>
</evidence>
<evidence type="ECO:0000313" key="12">
    <source>
        <dbReference type="EMBL" id="PJC28059.1"/>
    </source>
</evidence>
<dbReference type="GO" id="GO:0032259">
    <property type="term" value="P:methylation"/>
    <property type="evidence" value="ECO:0007669"/>
    <property type="project" value="UniProtKB-KW"/>
</dbReference>
<dbReference type="PROSITE" id="PS01279">
    <property type="entry name" value="PCMT"/>
    <property type="match status" value="1"/>
</dbReference>
<evidence type="ECO:0000256" key="5">
    <source>
        <dbReference type="ARBA" id="ARBA00022490"/>
    </source>
</evidence>
<keyword evidence="7" id="KW-0808">Transferase</keyword>
<evidence type="ECO:0000256" key="7">
    <source>
        <dbReference type="ARBA" id="ARBA00022679"/>
    </source>
</evidence>
<keyword evidence="5" id="KW-0963">Cytoplasm</keyword>
<dbReference type="EC" id="2.1.1.77" evidence="3"/>
<dbReference type="GO" id="GO:0005737">
    <property type="term" value="C:cytoplasm"/>
    <property type="evidence" value="ECO:0007669"/>
    <property type="project" value="UniProtKB-SubCell"/>
</dbReference>
<comment type="caution">
    <text evidence="12">The sequence shown here is derived from an EMBL/GenBank/DDBJ whole genome shotgun (WGS) entry which is preliminary data.</text>
</comment>
<evidence type="ECO:0000256" key="6">
    <source>
        <dbReference type="ARBA" id="ARBA00022603"/>
    </source>
</evidence>
<dbReference type="PANTHER" id="PTHR11579">
    <property type="entry name" value="PROTEIN-L-ISOASPARTATE O-METHYLTRANSFERASE"/>
    <property type="match status" value="1"/>
</dbReference>
<dbReference type="Proteomes" id="UP000229816">
    <property type="component" value="Unassembled WGS sequence"/>
</dbReference>
<dbReference type="CDD" id="cd02440">
    <property type="entry name" value="AdoMet_MTases"/>
    <property type="match status" value="1"/>
</dbReference>
<dbReference type="AlphaFoldDB" id="A0A2M8ESI2"/>
<name>A0A2M8ESI2_9BACT</name>
<comment type="subcellular location">
    <subcellularLocation>
        <location evidence="1">Cytoplasm</location>
    </subcellularLocation>
</comment>
<keyword evidence="8" id="KW-0949">S-adenosyl-L-methionine</keyword>
<dbReference type="InterPro" id="IPR029063">
    <property type="entry name" value="SAM-dependent_MTases_sf"/>
</dbReference>
<accession>A0A2M8ESI2</accession>
<evidence type="ECO:0000313" key="13">
    <source>
        <dbReference type="Proteomes" id="UP000229816"/>
    </source>
</evidence>
<dbReference type="EMBL" id="PFSF01000045">
    <property type="protein sequence ID" value="PJC28059.1"/>
    <property type="molecule type" value="Genomic_DNA"/>
</dbReference>
<evidence type="ECO:0000256" key="2">
    <source>
        <dbReference type="ARBA" id="ARBA00005369"/>
    </source>
</evidence>
<evidence type="ECO:0000256" key="10">
    <source>
        <dbReference type="ARBA" id="ARBA00031323"/>
    </source>
</evidence>
<evidence type="ECO:0000256" key="11">
    <source>
        <dbReference type="ARBA" id="ARBA00031350"/>
    </source>
</evidence>
<gene>
    <name evidence="12" type="ORF">CO054_02130</name>
</gene>